<comment type="caution">
    <text evidence="4">The sequence shown here is derived from an EMBL/GenBank/DDBJ whole genome shotgun (WGS) entry which is preliminary data.</text>
</comment>
<keyword evidence="5" id="KW-1185">Reference proteome</keyword>
<dbReference type="CDD" id="cd05008">
    <property type="entry name" value="SIS_GlmS_GlmD_1"/>
    <property type="match status" value="1"/>
</dbReference>
<sequence length="341" mass="35412">MTTSQMQRELLEIPEAVARLLDKGGPAIRATAKSARDLDPAYIATIARGSSDHACTYLKYAAELTLGLPVASLGPSIASIYGARLKLGGALCLSVSQSGKSPDIVQLTSAARQAGALTVAVTNNLSSPLCEAAEAILDIHAGAELSVAATKTFVTSAVAGLAMIAEWAGDARLRAAIANLPAQLDAAARTDWSPLAEVMREAGSLYTIGRGPSFAISGEAALKFKETCQIHAESYSSAEVLHGPVSIVGADFPVLALTAADAAQESVVEVADALAGKGARVFATSDRARKATPLPFVRTDHPLTDPIALIVSFYAMVEQVARSRGVNPDTPRHLNKVTQTL</sequence>
<keyword evidence="1" id="KW-0032">Aminotransferase</keyword>
<dbReference type="InterPro" id="IPR001347">
    <property type="entry name" value="SIS_dom"/>
</dbReference>
<keyword evidence="2" id="KW-0677">Repeat</keyword>
<evidence type="ECO:0000313" key="5">
    <source>
        <dbReference type="Proteomes" id="UP001652542"/>
    </source>
</evidence>
<dbReference type="CDD" id="cd05009">
    <property type="entry name" value="SIS_GlmS_GlmD_2"/>
    <property type="match status" value="1"/>
</dbReference>
<keyword evidence="1" id="KW-0808">Transferase</keyword>
<organism evidence="4 5">
    <name type="scientific">Albidovulum marisflavi</name>
    <dbReference type="NCBI Taxonomy" id="2984159"/>
    <lineage>
        <taxon>Bacteria</taxon>
        <taxon>Pseudomonadati</taxon>
        <taxon>Pseudomonadota</taxon>
        <taxon>Alphaproteobacteria</taxon>
        <taxon>Rhodobacterales</taxon>
        <taxon>Paracoccaceae</taxon>
        <taxon>Albidovulum</taxon>
    </lineage>
</organism>
<evidence type="ECO:0000256" key="1">
    <source>
        <dbReference type="ARBA" id="ARBA00022576"/>
    </source>
</evidence>
<accession>A0ABT2ZG30</accession>
<feature type="domain" description="SIS" evidence="3">
    <location>
        <begin position="195"/>
        <end position="331"/>
    </location>
</feature>
<dbReference type="Gene3D" id="3.40.50.10490">
    <property type="entry name" value="Glucose-6-phosphate isomerase like protein, domain 1"/>
    <property type="match status" value="2"/>
</dbReference>
<feature type="domain" description="SIS" evidence="3">
    <location>
        <begin position="31"/>
        <end position="174"/>
    </location>
</feature>
<reference evidence="4 5" key="1">
    <citation type="submission" date="2022-10" db="EMBL/GenBank/DDBJ databases">
        <title>Defluviimonas sp. nov., isolated from ocean surface water.</title>
        <authorList>
            <person name="He W."/>
            <person name="Wang L."/>
            <person name="Zhang D.-F."/>
        </authorList>
    </citation>
    <scope>NUCLEOTIDE SEQUENCE [LARGE SCALE GENOMIC DNA]</scope>
    <source>
        <strain evidence="4 5">WL0002</strain>
    </source>
</reference>
<dbReference type="PANTHER" id="PTHR10937:SF8">
    <property type="entry name" value="AMINOTRANSFERASE-RELATED"/>
    <property type="match status" value="1"/>
</dbReference>
<dbReference type="InterPro" id="IPR035466">
    <property type="entry name" value="GlmS/AgaS_SIS"/>
</dbReference>
<evidence type="ECO:0000256" key="2">
    <source>
        <dbReference type="ARBA" id="ARBA00022737"/>
    </source>
</evidence>
<dbReference type="PANTHER" id="PTHR10937">
    <property type="entry name" value="GLUCOSAMINE--FRUCTOSE-6-PHOSPHATE AMINOTRANSFERASE, ISOMERIZING"/>
    <property type="match status" value="1"/>
</dbReference>
<dbReference type="PROSITE" id="PS51464">
    <property type="entry name" value="SIS"/>
    <property type="match status" value="2"/>
</dbReference>
<dbReference type="RefSeq" id="WP_263735658.1">
    <property type="nucleotide sequence ID" value="NZ_JAOWKY010000004.1"/>
</dbReference>
<protein>
    <submittedName>
        <fullName evidence="4">SIS domain-containing protein</fullName>
    </submittedName>
</protein>
<dbReference type="SUPFAM" id="SSF53697">
    <property type="entry name" value="SIS domain"/>
    <property type="match status" value="1"/>
</dbReference>
<dbReference type="Proteomes" id="UP001652542">
    <property type="component" value="Unassembled WGS sequence"/>
</dbReference>
<dbReference type="EMBL" id="JAOWKY010000004">
    <property type="protein sequence ID" value="MCV2869988.1"/>
    <property type="molecule type" value="Genomic_DNA"/>
</dbReference>
<dbReference type="InterPro" id="IPR035490">
    <property type="entry name" value="GlmS/FrlB_SIS"/>
</dbReference>
<evidence type="ECO:0000313" key="4">
    <source>
        <dbReference type="EMBL" id="MCV2869988.1"/>
    </source>
</evidence>
<dbReference type="Pfam" id="PF01380">
    <property type="entry name" value="SIS"/>
    <property type="match status" value="2"/>
</dbReference>
<dbReference type="InterPro" id="IPR046348">
    <property type="entry name" value="SIS_dom_sf"/>
</dbReference>
<evidence type="ECO:0000259" key="3">
    <source>
        <dbReference type="PROSITE" id="PS51464"/>
    </source>
</evidence>
<gene>
    <name evidence="4" type="ORF">OEW28_15260</name>
</gene>
<name>A0ABT2ZG30_9RHOB</name>
<proteinExistence type="predicted"/>